<evidence type="ECO:0000313" key="1">
    <source>
        <dbReference type="EMBL" id="KAK3063958.1"/>
    </source>
</evidence>
<evidence type="ECO:0000313" key="2">
    <source>
        <dbReference type="Proteomes" id="UP001186974"/>
    </source>
</evidence>
<comment type="caution">
    <text evidence="1">The sequence shown here is derived from an EMBL/GenBank/DDBJ whole genome shotgun (WGS) entry which is preliminary data.</text>
</comment>
<accession>A0ACC3D9F3</accession>
<dbReference type="EMBL" id="JAWDJW010006662">
    <property type="protein sequence ID" value="KAK3063958.1"/>
    <property type="molecule type" value="Genomic_DNA"/>
</dbReference>
<dbReference type="Proteomes" id="UP001186974">
    <property type="component" value="Unassembled WGS sequence"/>
</dbReference>
<keyword evidence="2" id="KW-1185">Reference proteome</keyword>
<reference evidence="1" key="1">
    <citation type="submission" date="2024-09" db="EMBL/GenBank/DDBJ databases">
        <title>Black Yeasts Isolated from many extreme environments.</title>
        <authorList>
            <person name="Coleine C."/>
            <person name="Stajich J.E."/>
            <person name="Selbmann L."/>
        </authorList>
    </citation>
    <scope>NUCLEOTIDE SEQUENCE</scope>
    <source>
        <strain evidence="1">CCFEE 5737</strain>
    </source>
</reference>
<organism evidence="1 2">
    <name type="scientific">Coniosporium uncinatum</name>
    <dbReference type="NCBI Taxonomy" id="93489"/>
    <lineage>
        <taxon>Eukaryota</taxon>
        <taxon>Fungi</taxon>
        <taxon>Dikarya</taxon>
        <taxon>Ascomycota</taxon>
        <taxon>Pezizomycotina</taxon>
        <taxon>Dothideomycetes</taxon>
        <taxon>Dothideomycetes incertae sedis</taxon>
        <taxon>Coniosporium</taxon>
    </lineage>
</organism>
<name>A0ACC3D9F3_9PEZI</name>
<gene>
    <name evidence="1" type="ORF">LTS18_011378</name>
</gene>
<sequence length="119" mass="13568">MQKRNPGRPRKHTALPSSPVSVGRQMPQEDDYRIELQRAMDVFESSMQSPSAKAREERLPRLIDEVKEEEPTDEELEVVGSDDIRPAQEIGNGPARYSPSLEPEEPTGLLEDMERMHNN</sequence>
<proteinExistence type="predicted"/>
<protein>
    <submittedName>
        <fullName evidence="1">Uncharacterized protein</fullName>
    </submittedName>
</protein>